<sequence length="198" mass="21439">MSPTTPTALLIIDMQTVFLPMTRTALPHILTLTHHFLSHNLPIIATQHGHSPADLSPPFANQLVRKWGVDGSIATGSRNWELIPEIQELVTKDDIPVVPKNTYDAFLGTGTEGEKRLDECLEEAGVRPGEGRVVVVGVMTDCCVDTTGRSAFNRGFETWVVGDACGSGSGEQHERGLKGFAFAFGEVLGTEEVVGWLK</sequence>
<reference evidence="4 6" key="1">
    <citation type="journal article" date="2020" name="Stud. Mycol.">
        <title>101 Dothideomycetes genomes: a test case for predicting lifestyles and emergence of pathogens.</title>
        <authorList>
            <person name="Haridas S."/>
            <person name="Albert R."/>
            <person name="Binder M."/>
            <person name="Bloem J."/>
            <person name="Labutti K."/>
            <person name="Salamov A."/>
            <person name="Andreopoulos B."/>
            <person name="Baker S."/>
            <person name="Barry K."/>
            <person name="Bills G."/>
            <person name="Bluhm B."/>
            <person name="Cannon C."/>
            <person name="Castanera R."/>
            <person name="Culley D."/>
            <person name="Daum C."/>
            <person name="Ezra D."/>
            <person name="Gonzalez J."/>
            <person name="Henrissat B."/>
            <person name="Kuo A."/>
            <person name="Liang C."/>
            <person name="Lipzen A."/>
            <person name="Lutzoni F."/>
            <person name="Magnuson J."/>
            <person name="Mondo S."/>
            <person name="Nolan M."/>
            <person name="Ohm R."/>
            <person name="Pangilinan J."/>
            <person name="Park H.-J."/>
            <person name="Ramirez L."/>
            <person name="Alfaro M."/>
            <person name="Sun H."/>
            <person name="Tritt A."/>
            <person name="Yoshinaga Y."/>
            <person name="Zwiers L.-H."/>
            <person name="Turgeon B."/>
            <person name="Goodwin S."/>
            <person name="Spatafora J."/>
            <person name="Crous P."/>
            <person name="Grigoriev I."/>
        </authorList>
    </citation>
    <scope>NUCLEOTIDE SEQUENCE</scope>
    <source>
        <strain evidence="4 6">CBS 304.34</strain>
    </source>
</reference>
<dbReference type="InterPro" id="IPR036380">
    <property type="entry name" value="Isochorismatase-like_sf"/>
</dbReference>
<comment type="similarity">
    <text evidence="1">Belongs to the isochorismatase family.</text>
</comment>
<evidence type="ECO:0000256" key="1">
    <source>
        <dbReference type="ARBA" id="ARBA00006336"/>
    </source>
</evidence>
<organism evidence="4">
    <name type="scientific">Mytilinidion resinicola</name>
    <dbReference type="NCBI Taxonomy" id="574789"/>
    <lineage>
        <taxon>Eukaryota</taxon>
        <taxon>Fungi</taxon>
        <taxon>Dikarya</taxon>
        <taxon>Ascomycota</taxon>
        <taxon>Pezizomycotina</taxon>
        <taxon>Dothideomycetes</taxon>
        <taxon>Pleosporomycetidae</taxon>
        <taxon>Mytilinidiales</taxon>
        <taxon>Mytilinidiaceae</taxon>
        <taxon>Mytilinidion</taxon>
    </lineage>
</organism>
<accession>A0A6A6Y6Z8</accession>
<keyword evidence="5" id="KW-1185">Reference proteome</keyword>
<dbReference type="Pfam" id="PF00857">
    <property type="entry name" value="Isochorismatase"/>
    <property type="match status" value="1"/>
</dbReference>
<evidence type="ECO:0000256" key="2">
    <source>
        <dbReference type="ARBA" id="ARBA00022801"/>
    </source>
</evidence>
<dbReference type="GO" id="GO:0016787">
    <property type="term" value="F:hydrolase activity"/>
    <property type="evidence" value="ECO:0007669"/>
    <property type="project" value="UniProtKB-KW"/>
</dbReference>
<evidence type="ECO:0000313" key="6">
    <source>
        <dbReference type="RefSeq" id="XP_033571560.1"/>
    </source>
</evidence>
<reference evidence="6" key="2">
    <citation type="submission" date="2020-04" db="EMBL/GenBank/DDBJ databases">
        <authorList>
            <consortium name="NCBI Genome Project"/>
        </authorList>
    </citation>
    <scope>NUCLEOTIDE SEQUENCE</scope>
    <source>
        <strain evidence="6">CBS 304.34</strain>
    </source>
</reference>
<dbReference type="GeneID" id="54459119"/>
<dbReference type="InterPro" id="IPR050272">
    <property type="entry name" value="Isochorismatase-like_hydrls"/>
</dbReference>
<proteinExistence type="inferred from homology"/>
<reference evidence="6" key="3">
    <citation type="submission" date="2025-04" db="UniProtKB">
        <authorList>
            <consortium name="RefSeq"/>
        </authorList>
    </citation>
    <scope>IDENTIFICATION</scope>
    <source>
        <strain evidence="6">CBS 304.34</strain>
    </source>
</reference>
<gene>
    <name evidence="4 6" type="ORF">BDZ99DRAFT_451669</name>
</gene>
<dbReference type="Proteomes" id="UP000504636">
    <property type="component" value="Unplaced"/>
</dbReference>
<dbReference type="PANTHER" id="PTHR43540">
    <property type="entry name" value="PEROXYUREIDOACRYLATE/UREIDOACRYLATE AMIDOHYDROLASE-RELATED"/>
    <property type="match status" value="1"/>
</dbReference>
<dbReference type="SUPFAM" id="SSF52499">
    <property type="entry name" value="Isochorismatase-like hydrolases"/>
    <property type="match status" value="1"/>
</dbReference>
<name>A0A6A6Y6Z8_9PEZI</name>
<evidence type="ECO:0000313" key="5">
    <source>
        <dbReference type="Proteomes" id="UP000504636"/>
    </source>
</evidence>
<dbReference type="OrthoDB" id="167809at2759"/>
<evidence type="ECO:0000259" key="3">
    <source>
        <dbReference type="Pfam" id="PF00857"/>
    </source>
</evidence>
<evidence type="ECO:0000313" key="4">
    <source>
        <dbReference type="EMBL" id="KAF2804596.1"/>
    </source>
</evidence>
<dbReference type="EMBL" id="MU003712">
    <property type="protein sequence ID" value="KAF2804596.1"/>
    <property type="molecule type" value="Genomic_DNA"/>
</dbReference>
<dbReference type="RefSeq" id="XP_033571560.1">
    <property type="nucleotide sequence ID" value="XM_033718226.1"/>
</dbReference>
<feature type="domain" description="Isochorismatase-like" evidence="3">
    <location>
        <begin position="7"/>
        <end position="192"/>
    </location>
</feature>
<dbReference type="CDD" id="cd00431">
    <property type="entry name" value="cysteine_hydrolases"/>
    <property type="match status" value="1"/>
</dbReference>
<dbReference type="AlphaFoldDB" id="A0A6A6Y6Z8"/>
<dbReference type="InterPro" id="IPR000868">
    <property type="entry name" value="Isochorismatase-like_dom"/>
</dbReference>
<keyword evidence="2 4" id="KW-0378">Hydrolase</keyword>
<dbReference type="Gene3D" id="3.40.50.850">
    <property type="entry name" value="Isochorismatase-like"/>
    <property type="match status" value="1"/>
</dbReference>
<protein>
    <submittedName>
        <fullName evidence="4 6">Isochorismatase hydrolase</fullName>
    </submittedName>
</protein>
<dbReference type="PANTHER" id="PTHR43540:SF6">
    <property type="entry name" value="ISOCHORISMATASE-LIKE DOMAIN-CONTAINING PROTEIN"/>
    <property type="match status" value="1"/>
</dbReference>